<dbReference type="Proteomes" id="UP000325558">
    <property type="component" value="Unassembled WGS sequence"/>
</dbReference>
<proteinExistence type="inferred from homology"/>
<dbReference type="InterPro" id="IPR022653">
    <property type="entry name" value="De-COase2_pyr-phos_BS"/>
</dbReference>
<keyword evidence="5" id="KW-0456">Lyase</keyword>
<accession>A0A5N6YDA4</accession>
<evidence type="ECO:0000259" key="11">
    <source>
        <dbReference type="Pfam" id="PF02784"/>
    </source>
</evidence>
<dbReference type="PROSITE" id="PS00878">
    <property type="entry name" value="ODR_DC_2_1"/>
    <property type="match status" value="1"/>
</dbReference>
<evidence type="ECO:0000256" key="3">
    <source>
        <dbReference type="ARBA" id="ARBA00022793"/>
    </source>
</evidence>
<comment type="catalytic activity">
    <reaction evidence="9">
        <text>L-ornithine + H(+) = putrescine + CO2</text>
        <dbReference type="Rhea" id="RHEA:22964"/>
        <dbReference type="ChEBI" id="CHEBI:15378"/>
        <dbReference type="ChEBI" id="CHEBI:16526"/>
        <dbReference type="ChEBI" id="CHEBI:46911"/>
        <dbReference type="ChEBI" id="CHEBI:326268"/>
        <dbReference type="EC" id="4.1.1.17"/>
    </reaction>
</comment>
<dbReference type="InterPro" id="IPR002433">
    <property type="entry name" value="Orn_de-COase"/>
</dbReference>
<comment type="similarity">
    <text evidence="2">Belongs to the Orn/Lys/Arg decarboxylase class-II family.</text>
</comment>
<dbReference type="InterPro" id="IPR022644">
    <property type="entry name" value="De-COase2_N"/>
</dbReference>
<dbReference type="FunFam" id="3.20.20.10:FF:000005">
    <property type="entry name" value="Ornithine decarboxylase"/>
    <property type="match status" value="1"/>
</dbReference>
<feature type="modified residue" description="N6-(pyridoxal phosphate)lysine" evidence="10">
    <location>
        <position position="81"/>
    </location>
</feature>
<dbReference type="GO" id="GO:0005737">
    <property type="term" value="C:cytoplasm"/>
    <property type="evidence" value="ECO:0007669"/>
    <property type="project" value="TreeGrafter"/>
</dbReference>
<comment type="pathway">
    <text evidence="6">Amine and polyamine biosynthesis; putrescine biosynthesis via L-ornithine pathway; putrescine from L-ornithine: step 1/1.</text>
</comment>
<evidence type="ECO:0000256" key="10">
    <source>
        <dbReference type="PIRSR" id="PIRSR600183-50"/>
    </source>
</evidence>
<comment type="subunit">
    <text evidence="8">Homodimer. Only the dimer is catalytically active, as the active sites are constructed of residues from both monomers.</text>
</comment>
<dbReference type="OrthoDB" id="5034579at2759"/>
<evidence type="ECO:0000256" key="2">
    <source>
        <dbReference type="ARBA" id="ARBA00008872"/>
    </source>
</evidence>
<dbReference type="PANTHER" id="PTHR11482">
    <property type="entry name" value="ARGININE/DIAMINOPIMELATE/ORNITHINE DECARBOXYLASE"/>
    <property type="match status" value="1"/>
</dbReference>
<sequence>MVAFQPYFYFPLSDLSTSPFGPISADEVVDNLIRKHTGELSNDRYRPQSDHPSVADSSRIVEQDLRWKSSLPDIEPFYAVKCNSDQNFLLYLNRLGVNFDCASQGEIELILSLGSISALHFAAKQGICWTTFDNIDELEKVKQHSPQIGLLLRIFAEDDGAKVCLGDKVGAPWNTTIALLERARQLDLKIVGVSFHIGSGASDPESFTTAIHQARRVFDQGELLGFDMAVLDVRGGFQHTNFAFMASSLRPALAREFGDRPIRVIAEPGRFYATPCYTLVCKVIARRTHIGAAPSNPAGMLYQNDGLYGCVSCGWSEGEEYTPVLVKQNEGRDDHRESREHRYSFWGPTCDRIDRIAKEVVMDGEVKVGDWLVYKDMGAYTMSASSQFNGFPNSYTKIRGQRPSRITKSPCGSVDPLSTISTQLSAVPQAAEIGSRLSVLSEQLCSIGT</sequence>
<evidence type="ECO:0000256" key="7">
    <source>
        <dbReference type="ARBA" id="ARBA00034138"/>
    </source>
</evidence>
<dbReference type="InterPro" id="IPR029066">
    <property type="entry name" value="PLP-binding_barrel"/>
</dbReference>
<feature type="domain" description="Orn/DAP/Arg decarboxylase 2 N-terminal" evidence="11">
    <location>
        <begin position="59"/>
        <end position="273"/>
    </location>
</feature>
<dbReference type="PRINTS" id="PR01179">
    <property type="entry name" value="ODADCRBXLASE"/>
</dbReference>
<gene>
    <name evidence="12" type="ORF">BDV24DRAFT_172855</name>
</gene>
<dbReference type="AlphaFoldDB" id="A0A5N6YDA4"/>
<dbReference type="PRINTS" id="PR01182">
    <property type="entry name" value="ORNDCRBXLASE"/>
</dbReference>
<dbReference type="GO" id="GO:0004586">
    <property type="term" value="F:ornithine decarboxylase activity"/>
    <property type="evidence" value="ECO:0007669"/>
    <property type="project" value="UniProtKB-EC"/>
</dbReference>
<dbReference type="InterPro" id="IPR000183">
    <property type="entry name" value="Orn/DAP/Arg_de-COase"/>
</dbReference>
<dbReference type="SUPFAM" id="SSF50621">
    <property type="entry name" value="Alanine racemase C-terminal domain-like"/>
    <property type="match status" value="1"/>
</dbReference>
<feature type="active site" description="Proton donor" evidence="10">
    <location>
        <position position="350"/>
    </location>
</feature>
<organism evidence="12">
    <name type="scientific">Aspergillus arachidicola</name>
    <dbReference type="NCBI Taxonomy" id="656916"/>
    <lineage>
        <taxon>Eukaryota</taxon>
        <taxon>Fungi</taxon>
        <taxon>Dikarya</taxon>
        <taxon>Ascomycota</taxon>
        <taxon>Pezizomycotina</taxon>
        <taxon>Eurotiomycetes</taxon>
        <taxon>Eurotiomycetidae</taxon>
        <taxon>Eurotiales</taxon>
        <taxon>Aspergillaceae</taxon>
        <taxon>Aspergillus</taxon>
        <taxon>Aspergillus subgen. Circumdati</taxon>
    </lineage>
</organism>
<evidence type="ECO:0000256" key="6">
    <source>
        <dbReference type="ARBA" id="ARBA00034115"/>
    </source>
</evidence>
<dbReference type="InterPro" id="IPR009006">
    <property type="entry name" value="Ala_racemase/Decarboxylase_C"/>
</dbReference>
<dbReference type="SUPFAM" id="SSF51419">
    <property type="entry name" value="PLP-binding barrel"/>
    <property type="match status" value="1"/>
</dbReference>
<keyword evidence="4 10" id="KW-0663">Pyridoxal phosphate</keyword>
<reference evidence="12" key="1">
    <citation type="submission" date="2019-04" db="EMBL/GenBank/DDBJ databases">
        <title>Friends and foes A comparative genomics study of 23 Aspergillus species from section Flavi.</title>
        <authorList>
            <consortium name="DOE Joint Genome Institute"/>
            <person name="Kjaerbolling I."/>
            <person name="Vesth T."/>
            <person name="Frisvad J.C."/>
            <person name="Nybo J.L."/>
            <person name="Theobald S."/>
            <person name="Kildgaard S."/>
            <person name="Isbrandt T."/>
            <person name="Kuo A."/>
            <person name="Sato A."/>
            <person name="Lyhne E.K."/>
            <person name="Kogle M.E."/>
            <person name="Wiebenga A."/>
            <person name="Kun R.S."/>
            <person name="Lubbers R.J."/>
            <person name="Makela M.R."/>
            <person name="Barry K."/>
            <person name="Chovatia M."/>
            <person name="Clum A."/>
            <person name="Daum C."/>
            <person name="Haridas S."/>
            <person name="He G."/>
            <person name="LaButti K."/>
            <person name="Lipzen A."/>
            <person name="Mondo S."/>
            <person name="Riley R."/>
            <person name="Salamov A."/>
            <person name="Simmons B.A."/>
            <person name="Magnuson J.K."/>
            <person name="Henrissat B."/>
            <person name="Mortensen U.H."/>
            <person name="Larsen T.O."/>
            <person name="Devries R.P."/>
            <person name="Grigoriev I.V."/>
            <person name="Machida M."/>
            <person name="Baker S.E."/>
            <person name="Andersen M.R."/>
        </authorList>
    </citation>
    <scope>NUCLEOTIDE SEQUENCE</scope>
    <source>
        <strain evidence="12">CBS 117612</strain>
    </source>
</reference>
<dbReference type="GO" id="GO:0033387">
    <property type="term" value="P:putrescine biosynthetic process from arginine, via ornithine"/>
    <property type="evidence" value="ECO:0007669"/>
    <property type="project" value="TreeGrafter"/>
</dbReference>
<name>A0A5N6YDA4_9EURO</name>
<dbReference type="Gene3D" id="3.20.20.10">
    <property type="entry name" value="Alanine racemase"/>
    <property type="match status" value="1"/>
</dbReference>
<protein>
    <recommendedName>
        <fullName evidence="7">ornithine decarboxylase</fullName>
        <ecNumber evidence="7">4.1.1.17</ecNumber>
    </recommendedName>
</protein>
<dbReference type="CDD" id="cd00622">
    <property type="entry name" value="PLPDE_III_ODC"/>
    <property type="match status" value="1"/>
</dbReference>
<evidence type="ECO:0000256" key="1">
    <source>
        <dbReference type="ARBA" id="ARBA00001933"/>
    </source>
</evidence>
<dbReference type="PANTHER" id="PTHR11482:SF6">
    <property type="entry name" value="ORNITHINE DECARBOXYLASE 1-RELATED"/>
    <property type="match status" value="1"/>
</dbReference>
<dbReference type="Gene3D" id="2.40.37.10">
    <property type="entry name" value="Lyase, Ornithine Decarboxylase, Chain A, domain 1"/>
    <property type="match status" value="1"/>
</dbReference>
<evidence type="ECO:0000256" key="9">
    <source>
        <dbReference type="ARBA" id="ARBA00049127"/>
    </source>
</evidence>
<evidence type="ECO:0000256" key="4">
    <source>
        <dbReference type="ARBA" id="ARBA00022898"/>
    </source>
</evidence>
<dbReference type="Pfam" id="PF02784">
    <property type="entry name" value="Orn_Arg_deC_N"/>
    <property type="match status" value="1"/>
</dbReference>
<dbReference type="EMBL" id="ML737129">
    <property type="protein sequence ID" value="KAE8343455.1"/>
    <property type="molecule type" value="Genomic_DNA"/>
</dbReference>
<dbReference type="EC" id="4.1.1.17" evidence="7"/>
<evidence type="ECO:0000256" key="5">
    <source>
        <dbReference type="ARBA" id="ARBA00023239"/>
    </source>
</evidence>
<comment type="cofactor">
    <cofactor evidence="1 10">
        <name>pyridoxal 5'-phosphate</name>
        <dbReference type="ChEBI" id="CHEBI:597326"/>
    </cofactor>
</comment>
<keyword evidence="3" id="KW-0210">Decarboxylase</keyword>
<evidence type="ECO:0000313" key="12">
    <source>
        <dbReference type="EMBL" id="KAE8343455.1"/>
    </source>
</evidence>
<evidence type="ECO:0000256" key="8">
    <source>
        <dbReference type="ARBA" id="ARBA00046672"/>
    </source>
</evidence>